<organism evidence="6 7">
    <name type="scientific">Alicyclobacillus acidocaldarius (strain Tc-4-1)</name>
    <name type="common">Bacillus acidocaldarius</name>
    <dbReference type="NCBI Taxonomy" id="1048834"/>
    <lineage>
        <taxon>Bacteria</taxon>
        <taxon>Bacillati</taxon>
        <taxon>Bacillota</taxon>
        <taxon>Bacilli</taxon>
        <taxon>Bacillales</taxon>
        <taxon>Alicyclobacillaceae</taxon>
        <taxon>Alicyclobacillus</taxon>
    </lineage>
</organism>
<evidence type="ECO:0000256" key="4">
    <source>
        <dbReference type="ARBA" id="ARBA00023136"/>
    </source>
</evidence>
<dbReference type="STRING" id="1048834.TC41_2402"/>
<evidence type="ECO:0000313" key="7">
    <source>
        <dbReference type="Proteomes" id="UP000000292"/>
    </source>
</evidence>
<gene>
    <name evidence="6" type="ordered locus">TC41_2402</name>
</gene>
<keyword evidence="6" id="KW-0808">Transferase</keyword>
<dbReference type="RefSeq" id="WP_014465139.1">
    <property type="nucleotide sequence ID" value="NC_017167.1"/>
</dbReference>
<dbReference type="EMBL" id="CP002902">
    <property type="protein sequence ID" value="AEJ44302.1"/>
    <property type="molecule type" value="Genomic_DNA"/>
</dbReference>
<feature type="transmembrane region" description="Helical" evidence="5">
    <location>
        <begin position="58"/>
        <end position="78"/>
    </location>
</feature>
<evidence type="ECO:0000256" key="5">
    <source>
        <dbReference type="SAM" id="Phobius"/>
    </source>
</evidence>
<dbReference type="HOGENOM" id="CLU_1307975_0_0_9"/>
<dbReference type="PATRIC" id="fig|1048834.4.peg.2271"/>
<evidence type="ECO:0000256" key="1">
    <source>
        <dbReference type="ARBA" id="ARBA00004127"/>
    </source>
</evidence>
<protein>
    <submittedName>
        <fullName evidence="6">Isoprenylcysteine carboxyl methyltransferase</fullName>
    </submittedName>
</protein>
<dbReference type="GO" id="GO:0012505">
    <property type="term" value="C:endomembrane system"/>
    <property type="evidence" value="ECO:0007669"/>
    <property type="project" value="UniProtKB-SubCell"/>
</dbReference>
<keyword evidence="4 5" id="KW-0472">Membrane</keyword>
<keyword evidence="2 5" id="KW-0812">Transmembrane</keyword>
<name>F8IGM2_ALIAT</name>
<reference evidence="6 7" key="1">
    <citation type="journal article" date="2011" name="J. Bacteriol.">
        <title>Complete Genome Sequence of Alicyclobacillus acidocaldarius Strain Tc-4-1.</title>
        <authorList>
            <person name="Chen Y."/>
            <person name="He Y."/>
            <person name="Zhang B."/>
            <person name="Yang J."/>
            <person name="Li W."/>
            <person name="Dong Z."/>
            <person name="Hu S."/>
        </authorList>
    </citation>
    <scope>NUCLEOTIDE SEQUENCE [LARGE SCALE GENOMIC DNA]</scope>
    <source>
        <strain evidence="6 7">Tc-4-1</strain>
    </source>
</reference>
<dbReference type="OrthoDB" id="5471300at2"/>
<accession>F8IGM2</accession>
<feature type="transmembrane region" description="Helical" evidence="5">
    <location>
        <begin position="31"/>
        <end position="46"/>
    </location>
</feature>
<keyword evidence="3 5" id="KW-1133">Transmembrane helix</keyword>
<dbReference type="AlphaFoldDB" id="F8IGM2"/>
<comment type="subcellular location">
    <subcellularLocation>
        <location evidence="1">Endomembrane system</location>
        <topology evidence="1">Multi-pass membrane protein</topology>
    </subcellularLocation>
</comment>
<dbReference type="Gene3D" id="1.20.120.1630">
    <property type="match status" value="1"/>
</dbReference>
<dbReference type="GO" id="GO:0032259">
    <property type="term" value="P:methylation"/>
    <property type="evidence" value="ECO:0007669"/>
    <property type="project" value="UniProtKB-KW"/>
</dbReference>
<dbReference type="InterPro" id="IPR007318">
    <property type="entry name" value="Phopholipid_MeTrfase"/>
</dbReference>
<proteinExistence type="predicted"/>
<dbReference type="KEGG" id="aad:TC41_2402"/>
<feature type="transmembrane region" description="Helical" evidence="5">
    <location>
        <begin position="90"/>
        <end position="113"/>
    </location>
</feature>
<evidence type="ECO:0000256" key="2">
    <source>
        <dbReference type="ARBA" id="ARBA00022692"/>
    </source>
</evidence>
<keyword evidence="6" id="KW-0489">Methyltransferase</keyword>
<dbReference type="Proteomes" id="UP000000292">
    <property type="component" value="Chromosome"/>
</dbReference>
<sequence length="205" mass="23474">MMLRIGVQAFAAGVLLWNAWRLGHVPPFWPFAALLVVEAMMLLWNLSQRPKEIHRGWWAWAASVGIVVFPVVVAFWVHGPIHESLWRFGLSYSLQLLALLLEVWALTALRLCFSQLAEAHCVVRSGPYRYVRHPLYLAYCIGMFGSCIGVNRPVLWGLWLLFVGMEVLRARAEEEVLAGVFPTYRVYQTETGMWFPRWRGGGARC</sequence>
<dbReference type="eggNOG" id="COG2020">
    <property type="taxonomic scope" value="Bacteria"/>
</dbReference>
<evidence type="ECO:0000313" key="6">
    <source>
        <dbReference type="EMBL" id="AEJ44302.1"/>
    </source>
</evidence>
<feature type="transmembrane region" description="Helical" evidence="5">
    <location>
        <begin position="134"/>
        <end position="159"/>
    </location>
</feature>
<dbReference type="Pfam" id="PF04191">
    <property type="entry name" value="PEMT"/>
    <property type="match status" value="1"/>
</dbReference>
<dbReference type="GO" id="GO:0008168">
    <property type="term" value="F:methyltransferase activity"/>
    <property type="evidence" value="ECO:0007669"/>
    <property type="project" value="UniProtKB-KW"/>
</dbReference>
<evidence type="ECO:0000256" key="3">
    <source>
        <dbReference type="ARBA" id="ARBA00022989"/>
    </source>
</evidence>
<reference evidence="7" key="2">
    <citation type="submission" date="2011-06" db="EMBL/GenBank/DDBJ databases">
        <title>The complete genome sequence of Alicyclobacillus acidocaldarius sp. Tc-4-1.</title>
        <authorList>
            <person name="Chen Y."/>
            <person name="He Y."/>
            <person name="Dong Z."/>
            <person name="Hu S."/>
        </authorList>
    </citation>
    <scope>NUCLEOTIDE SEQUENCE [LARGE SCALE GENOMIC DNA]</scope>
    <source>
        <strain evidence="7">Tc-4-1</strain>
    </source>
</reference>